<dbReference type="GO" id="GO:0016567">
    <property type="term" value="P:protein ubiquitination"/>
    <property type="evidence" value="ECO:0007669"/>
    <property type="project" value="UniProtKB-UniPathway"/>
</dbReference>
<dbReference type="GO" id="GO:0031624">
    <property type="term" value="F:ubiquitin conjugating enzyme binding"/>
    <property type="evidence" value="ECO:0007669"/>
    <property type="project" value="TreeGrafter"/>
</dbReference>
<evidence type="ECO:0000256" key="1">
    <source>
        <dbReference type="ARBA" id="ARBA00000900"/>
    </source>
</evidence>
<proteinExistence type="inferred from homology"/>
<sequence length="256" mass="29446">MWCLIKHGDNFISFLLDLFGYSYVPLKRNSPAELLSKLAQREHSRLLFGEVIHVARLYECRVCSDYAQPPILQRHTGRLICSNCRPEATCPKCRAPLGDIRNLEMQAFASSVMFPCKYSTFGCAVAILHTERREHEDAFEYRPYSCPCRGASCKWQVMFGHHFVFVLKKQENFGGHQKFFAIVQLIGSRKPAENFAYRFEMNSQGRRLAWESITRSIHEGVSSAIMNSDCVVFDSRIAQHFADKDNLSFLVSIRMV</sequence>
<evidence type="ECO:0000256" key="2">
    <source>
        <dbReference type="ARBA" id="ARBA00004906"/>
    </source>
</evidence>
<reference evidence="12 13" key="1">
    <citation type="submission" date="2017-12" db="EMBL/GenBank/DDBJ databases">
        <title>Hemimetabolous genomes reveal molecular basis of termite eusociality.</title>
        <authorList>
            <person name="Harrison M.C."/>
            <person name="Jongepier E."/>
            <person name="Robertson H.M."/>
            <person name="Arning N."/>
            <person name="Bitard-Feildel T."/>
            <person name="Chao H."/>
            <person name="Childers C.P."/>
            <person name="Dinh H."/>
            <person name="Doddapaneni H."/>
            <person name="Dugan S."/>
            <person name="Gowin J."/>
            <person name="Greiner C."/>
            <person name="Han Y."/>
            <person name="Hu H."/>
            <person name="Hughes D.S.T."/>
            <person name="Huylmans A.-K."/>
            <person name="Kemena C."/>
            <person name="Kremer L.P.M."/>
            <person name="Lee S.L."/>
            <person name="Lopez-Ezquerra A."/>
            <person name="Mallet L."/>
            <person name="Monroy-Kuhn J.M."/>
            <person name="Moser A."/>
            <person name="Murali S.C."/>
            <person name="Muzny D.M."/>
            <person name="Otani S."/>
            <person name="Piulachs M.-D."/>
            <person name="Poelchau M."/>
            <person name="Qu J."/>
            <person name="Schaub F."/>
            <person name="Wada-Katsumata A."/>
            <person name="Worley K.C."/>
            <person name="Xie Q."/>
            <person name="Ylla G."/>
            <person name="Poulsen M."/>
            <person name="Gibbs R.A."/>
            <person name="Schal C."/>
            <person name="Richards S."/>
            <person name="Belles X."/>
            <person name="Korb J."/>
            <person name="Bornberg-Bauer E."/>
        </authorList>
    </citation>
    <scope>NUCLEOTIDE SEQUENCE [LARGE SCALE GENOMIC DNA]</scope>
    <source>
        <tissue evidence="12">Whole body</tissue>
    </source>
</reference>
<dbReference type="PANTHER" id="PTHR45877">
    <property type="entry name" value="E3 UBIQUITIN-PROTEIN LIGASE SIAH2"/>
    <property type="match status" value="1"/>
</dbReference>
<evidence type="ECO:0000313" key="12">
    <source>
        <dbReference type="EMBL" id="PNF31832.1"/>
    </source>
</evidence>
<dbReference type="UniPathway" id="UPA00143"/>
<dbReference type="AlphaFoldDB" id="A0A2J7QTB5"/>
<accession>A0A2J7QTB5</accession>
<comment type="domain">
    <text evidence="10">The SBD domain (substrate-binding domain) mediates the interaction with substrate proteins. It is related to the TRAF family.</text>
</comment>
<comment type="caution">
    <text evidence="12">The sequence shown here is derived from an EMBL/GenBank/DDBJ whole genome shotgun (WGS) entry which is preliminary data.</text>
</comment>
<comment type="catalytic activity">
    <reaction evidence="1 10">
        <text>S-ubiquitinyl-[E2 ubiquitin-conjugating enzyme]-L-cysteine + [acceptor protein]-L-lysine = [E2 ubiquitin-conjugating enzyme]-L-cysteine + N(6)-ubiquitinyl-[acceptor protein]-L-lysine.</text>
        <dbReference type="EC" id="2.3.2.27"/>
    </reaction>
</comment>
<comment type="similarity">
    <text evidence="3 10">Belongs to the SINA (Seven in absentia) family.</text>
</comment>
<evidence type="ECO:0000256" key="5">
    <source>
        <dbReference type="ARBA" id="ARBA00022723"/>
    </source>
</evidence>
<dbReference type="Pfam" id="PF03145">
    <property type="entry name" value="Sina_TRAF"/>
    <property type="match status" value="1"/>
</dbReference>
<keyword evidence="7 10" id="KW-0833">Ubl conjugation pathway</keyword>
<dbReference type="PROSITE" id="PS51081">
    <property type="entry name" value="ZF_SIAH"/>
    <property type="match status" value="1"/>
</dbReference>
<dbReference type="GO" id="GO:0061630">
    <property type="term" value="F:ubiquitin protein ligase activity"/>
    <property type="evidence" value="ECO:0007669"/>
    <property type="project" value="UniProtKB-EC"/>
</dbReference>
<dbReference type="GO" id="GO:0043161">
    <property type="term" value="P:proteasome-mediated ubiquitin-dependent protein catabolic process"/>
    <property type="evidence" value="ECO:0007669"/>
    <property type="project" value="TreeGrafter"/>
</dbReference>
<name>A0A2J7QTB5_9NEOP</name>
<organism evidence="12 13">
    <name type="scientific">Cryptotermes secundus</name>
    <dbReference type="NCBI Taxonomy" id="105785"/>
    <lineage>
        <taxon>Eukaryota</taxon>
        <taxon>Metazoa</taxon>
        <taxon>Ecdysozoa</taxon>
        <taxon>Arthropoda</taxon>
        <taxon>Hexapoda</taxon>
        <taxon>Insecta</taxon>
        <taxon>Pterygota</taxon>
        <taxon>Neoptera</taxon>
        <taxon>Polyneoptera</taxon>
        <taxon>Dictyoptera</taxon>
        <taxon>Blattodea</taxon>
        <taxon>Blattoidea</taxon>
        <taxon>Termitoidae</taxon>
        <taxon>Kalotermitidae</taxon>
        <taxon>Cryptotermitinae</taxon>
        <taxon>Cryptotermes</taxon>
    </lineage>
</organism>
<dbReference type="InParanoid" id="A0A2J7QTB5"/>
<keyword evidence="8 10" id="KW-0862">Zinc</keyword>
<evidence type="ECO:0000256" key="10">
    <source>
        <dbReference type="RuleBase" id="RU201113"/>
    </source>
</evidence>
<dbReference type="InterPro" id="IPR004162">
    <property type="entry name" value="SINA-like_animal"/>
</dbReference>
<evidence type="ECO:0000256" key="7">
    <source>
        <dbReference type="ARBA" id="ARBA00022786"/>
    </source>
</evidence>
<feature type="domain" description="SIAH-type" evidence="11">
    <location>
        <begin position="111"/>
        <end position="168"/>
    </location>
</feature>
<dbReference type="Proteomes" id="UP000235965">
    <property type="component" value="Unassembled WGS sequence"/>
</dbReference>
<dbReference type="EC" id="2.3.2.27" evidence="10"/>
<evidence type="ECO:0000256" key="3">
    <source>
        <dbReference type="ARBA" id="ARBA00009119"/>
    </source>
</evidence>
<evidence type="ECO:0000256" key="8">
    <source>
        <dbReference type="ARBA" id="ARBA00022833"/>
    </source>
</evidence>
<evidence type="ECO:0000256" key="4">
    <source>
        <dbReference type="ARBA" id="ARBA00022679"/>
    </source>
</evidence>
<dbReference type="Gene3D" id="2.60.210.10">
    <property type="entry name" value="Apoptosis, Tumor Necrosis Factor Receptor Associated Protein 2, Chain A"/>
    <property type="match status" value="1"/>
</dbReference>
<dbReference type="FunFam" id="3.30.40.10:FF:000041">
    <property type="entry name" value="E3 ubiquitin-protein ligase SINAT3"/>
    <property type="match status" value="1"/>
</dbReference>
<evidence type="ECO:0000256" key="6">
    <source>
        <dbReference type="ARBA" id="ARBA00022771"/>
    </source>
</evidence>
<keyword evidence="5 10" id="KW-0479">Metal-binding</keyword>
<dbReference type="Pfam" id="PF21362">
    <property type="entry name" value="Sina_RING"/>
    <property type="match status" value="1"/>
</dbReference>
<evidence type="ECO:0000256" key="9">
    <source>
        <dbReference type="PROSITE-ProRule" id="PRU00455"/>
    </source>
</evidence>
<dbReference type="InterPro" id="IPR049548">
    <property type="entry name" value="Sina-like_RING"/>
</dbReference>
<dbReference type="GO" id="GO:0005737">
    <property type="term" value="C:cytoplasm"/>
    <property type="evidence" value="ECO:0007669"/>
    <property type="project" value="InterPro"/>
</dbReference>
<keyword evidence="4" id="KW-0808">Transferase</keyword>
<comment type="pathway">
    <text evidence="2 10">Protein modification; protein ubiquitination.</text>
</comment>
<dbReference type="Pfam" id="PF21361">
    <property type="entry name" value="Sina_ZnF"/>
    <property type="match status" value="1"/>
</dbReference>
<dbReference type="OrthoDB" id="941555at2759"/>
<dbReference type="PANTHER" id="PTHR45877:SF2">
    <property type="entry name" value="E3 UBIQUITIN-PROTEIN LIGASE SINA-RELATED"/>
    <property type="match status" value="1"/>
</dbReference>
<dbReference type="SUPFAM" id="SSF49599">
    <property type="entry name" value="TRAF domain-like"/>
    <property type="match status" value="1"/>
</dbReference>
<evidence type="ECO:0000259" key="11">
    <source>
        <dbReference type="PROSITE" id="PS51081"/>
    </source>
</evidence>
<protein>
    <recommendedName>
        <fullName evidence="10">E3 ubiquitin-protein ligase</fullName>
        <ecNumber evidence="10">2.3.2.27</ecNumber>
    </recommendedName>
</protein>
<dbReference type="InterPro" id="IPR008974">
    <property type="entry name" value="TRAF-like"/>
</dbReference>
<gene>
    <name evidence="12" type="primary">Siah1_0</name>
    <name evidence="12" type="ORF">B7P43_G09262</name>
</gene>
<dbReference type="EMBL" id="NEVH01011196">
    <property type="protein sequence ID" value="PNF31832.1"/>
    <property type="molecule type" value="Genomic_DNA"/>
</dbReference>
<evidence type="ECO:0000313" key="13">
    <source>
        <dbReference type="Proteomes" id="UP000235965"/>
    </source>
</evidence>
<dbReference type="STRING" id="105785.A0A2J7QTB5"/>
<keyword evidence="6 9" id="KW-0863">Zinc-finger</keyword>
<comment type="domain">
    <text evidence="10">The RING-type zinc finger domain is essential for ubiquitin ligase activity.</text>
</comment>
<comment type="function">
    <text evidence="10">E3 ubiquitin-protein ligase that mediates ubiquitination and subsequent proteasomal degradation of target proteins. E3 ubiquitin ligases accept ubiquitin from an E2 ubiquitin-conjugating enzyme in the form of a thioester and then directly transfers the ubiquitin to targeted substrates.</text>
</comment>
<dbReference type="GO" id="GO:0008270">
    <property type="term" value="F:zinc ion binding"/>
    <property type="evidence" value="ECO:0007669"/>
    <property type="project" value="UniProtKB-KW"/>
</dbReference>
<keyword evidence="13" id="KW-1185">Reference proteome</keyword>
<dbReference type="InterPro" id="IPR013010">
    <property type="entry name" value="Znf_SIAH"/>
</dbReference>
<dbReference type="InterPro" id="IPR018121">
    <property type="entry name" value="7-in-absentia-prot_TRAF-dom"/>
</dbReference>